<evidence type="ECO:0000256" key="5">
    <source>
        <dbReference type="ARBA" id="ARBA00022692"/>
    </source>
</evidence>
<proteinExistence type="predicted"/>
<dbReference type="Proteomes" id="UP001595872">
    <property type="component" value="Unassembled WGS sequence"/>
</dbReference>
<dbReference type="EC" id="2.7.13.3" evidence="2"/>
<evidence type="ECO:0000256" key="6">
    <source>
        <dbReference type="ARBA" id="ARBA00022777"/>
    </source>
</evidence>
<keyword evidence="10" id="KW-0732">Signal</keyword>
<feature type="compositionally biased region" description="Gly residues" evidence="8">
    <location>
        <begin position="748"/>
        <end position="757"/>
    </location>
</feature>
<dbReference type="InterPro" id="IPR013587">
    <property type="entry name" value="Nitrate/nitrite_sensing"/>
</dbReference>
<organism evidence="12 13">
    <name type="scientific">Actinomadura gamaensis</name>
    <dbReference type="NCBI Taxonomy" id="1763541"/>
    <lineage>
        <taxon>Bacteria</taxon>
        <taxon>Bacillati</taxon>
        <taxon>Actinomycetota</taxon>
        <taxon>Actinomycetes</taxon>
        <taxon>Streptosporangiales</taxon>
        <taxon>Thermomonosporaceae</taxon>
        <taxon>Actinomadura</taxon>
    </lineage>
</organism>
<keyword evidence="5 9" id="KW-0812">Transmembrane</keyword>
<sequence length="921" mass="98257">MLVIPLVSLVVLWAFAAQSVASQAIDQRHIDTANKIYGNAVQPMLITLAQERQESVVWIASRRRQPRAAMDAVRQRMDGTIVQMNRAARSGSFQDTLTPLMKERLATLIDKLNRINTVRGQVDSGAFDKLTAFNAYNDILDSHFRFIYLLVAENGYQQAYHLTGMSRAMELAGREAALVGGVLVSGGRMSADERTAIAQLVFERRYLETSSLSEFNEANGAPYKAALGSAQAKNFTAVENRILAVSSAAKLKLSPTTWQAAVGGYLQQMDGALGKSRVTLAGDAKRTSDDTLTRLALIGAVGLVALLLTALLMLRFGRRIVRDLRDLQGAAHDLADQRLPDVVTRLKRGDEVDVAVEAPPLAVGRSAEVGSVADAFSTVQRTAIEAAVGQADLRKAVSSVFQNLARRNQSLLHRQLSMLDTLERKAADPDDLADLFAIDHLTTRMRRHAEGLIILSGATPGRGWRRPVSILDALRGAIGEIEDYARVEVVSSAEEGIDGAAAADVVHLLAELIENAVTFSPPNTPVEVDAGLVGRGFVVEIQDRGLGVGPEKLAVLNERLAREPEFDLSGGEQLGLLVVGTLAHRHGIRVVLEPNSYGGLKAIVLLPHSIVVSADRINHPDASSETATSDASAAEPHKPSADPEPHLVAAAAHPRDTYAGTDAHMPSAAGDLHGASAPVPPGTPVDANSHEASAGAVPRMTAADPQPHGALPETDPHWTPARADARMPAEVAGARGEDEERSRSSRGRTGGIGGWGDGSEVQQGTGAHARPANEPDAQDPHARPGSGADAQGSHARPASAAETHGTHARPEGEPEMPRARAHSEGEPSTRGTHAQHAGEPEMHAGMPRRVRRANLAPQLRDGEARRGAAAPPDDEPQRTPGRSPERARSVMASMQSGWRRGRAEAPAPPRSVRWNDDEGER</sequence>
<keyword evidence="4" id="KW-0808">Transferase</keyword>
<evidence type="ECO:0000256" key="7">
    <source>
        <dbReference type="ARBA" id="ARBA00022989"/>
    </source>
</evidence>
<dbReference type="InterPro" id="IPR005467">
    <property type="entry name" value="His_kinase_dom"/>
</dbReference>
<keyword evidence="7 9" id="KW-1133">Transmembrane helix</keyword>
<dbReference type="SUPFAM" id="SSF55874">
    <property type="entry name" value="ATPase domain of HSP90 chaperone/DNA topoisomerase II/histidine kinase"/>
    <property type="match status" value="1"/>
</dbReference>
<dbReference type="PANTHER" id="PTHR45436">
    <property type="entry name" value="SENSOR HISTIDINE KINASE YKOH"/>
    <property type="match status" value="1"/>
</dbReference>
<feature type="compositionally biased region" description="Basic and acidic residues" evidence="8">
    <location>
        <begin position="804"/>
        <end position="827"/>
    </location>
</feature>
<evidence type="ECO:0000256" key="3">
    <source>
        <dbReference type="ARBA" id="ARBA00022553"/>
    </source>
</evidence>
<comment type="catalytic activity">
    <reaction evidence="1">
        <text>ATP + protein L-histidine = ADP + protein N-phospho-L-histidine.</text>
        <dbReference type="EC" id="2.7.13.3"/>
    </reaction>
</comment>
<comment type="caution">
    <text evidence="12">The sequence shown here is derived from an EMBL/GenBank/DDBJ whole genome shotgun (WGS) entry which is preliminary data.</text>
</comment>
<evidence type="ECO:0000256" key="2">
    <source>
        <dbReference type="ARBA" id="ARBA00012438"/>
    </source>
</evidence>
<feature type="compositionally biased region" description="Basic and acidic residues" evidence="8">
    <location>
        <begin position="635"/>
        <end position="645"/>
    </location>
</feature>
<evidence type="ECO:0000256" key="4">
    <source>
        <dbReference type="ARBA" id="ARBA00022679"/>
    </source>
</evidence>
<gene>
    <name evidence="12" type="ORF">ACFPCY_29620</name>
</gene>
<keyword evidence="3" id="KW-0597">Phosphoprotein</keyword>
<accession>A0ABV9U6J7</accession>
<dbReference type="Gene3D" id="3.30.565.10">
    <property type="entry name" value="Histidine kinase-like ATPase, C-terminal domain"/>
    <property type="match status" value="1"/>
</dbReference>
<feature type="transmembrane region" description="Helical" evidence="9">
    <location>
        <begin position="295"/>
        <end position="314"/>
    </location>
</feature>
<dbReference type="SMART" id="SM00387">
    <property type="entry name" value="HATPase_c"/>
    <property type="match status" value="1"/>
</dbReference>
<dbReference type="PROSITE" id="PS50109">
    <property type="entry name" value="HIS_KIN"/>
    <property type="match status" value="1"/>
</dbReference>
<evidence type="ECO:0000313" key="12">
    <source>
        <dbReference type="EMBL" id="MFC4911494.1"/>
    </source>
</evidence>
<dbReference type="Pfam" id="PF08376">
    <property type="entry name" value="NIT"/>
    <property type="match status" value="1"/>
</dbReference>
<keyword evidence="6" id="KW-0418">Kinase</keyword>
<evidence type="ECO:0000256" key="1">
    <source>
        <dbReference type="ARBA" id="ARBA00000085"/>
    </source>
</evidence>
<dbReference type="InterPro" id="IPR050428">
    <property type="entry name" value="TCS_sensor_his_kinase"/>
</dbReference>
<feature type="region of interest" description="Disordered" evidence="8">
    <location>
        <begin position="658"/>
        <end position="921"/>
    </location>
</feature>
<keyword evidence="13" id="KW-1185">Reference proteome</keyword>
<dbReference type="InterPro" id="IPR003594">
    <property type="entry name" value="HATPase_dom"/>
</dbReference>
<feature type="region of interest" description="Disordered" evidence="8">
    <location>
        <begin position="620"/>
        <end position="645"/>
    </location>
</feature>
<keyword evidence="9" id="KW-0472">Membrane</keyword>
<dbReference type="PANTHER" id="PTHR45436:SF5">
    <property type="entry name" value="SENSOR HISTIDINE KINASE TRCS"/>
    <property type="match status" value="1"/>
</dbReference>
<dbReference type="Gene3D" id="6.10.340.10">
    <property type="match status" value="1"/>
</dbReference>
<feature type="compositionally biased region" description="Low complexity" evidence="8">
    <location>
        <begin position="621"/>
        <end position="634"/>
    </location>
</feature>
<protein>
    <recommendedName>
        <fullName evidence="2">histidine kinase</fullName>
        <ecNumber evidence="2">2.7.13.3</ecNumber>
    </recommendedName>
</protein>
<evidence type="ECO:0000256" key="10">
    <source>
        <dbReference type="SAM" id="SignalP"/>
    </source>
</evidence>
<evidence type="ECO:0000313" key="13">
    <source>
        <dbReference type="Proteomes" id="UP001595872"/>
    </source>
</evidence>
<dbReference type="InterPro" id="IPR036890">
    <property type="entry name" value="HATPase_C_sf"/>
</dbReference>
<name>A0ABV9U6J7_9ACTN</name>
<feature type="chain" id="PRO_5046045815" description="histidine kinase" evidence="10">
    <location>
        <begin position="17"/>
        <end position="921"/>
    </location>
</feature>
<dbReference type="EMBL" id="JBHSIT010000009">
    <property type="protein sequence ID" value="MFC4911494.1"/>
    <property type="molecule type" value="Genomic_DNA"/>
</dbReference>
<evidence type="ECO:0000256" key="9">
    <source>
        <dbReference type="SAM" id="Phobius"/>
    </source>
</evidence>
<feature type="domain" description="Histidine kinase" evidence="11">
    <location>
        <begin position="505"/>
        <end position="610"/>
    </location>
</feature>
<evidence type="ECO:0000256" key="8">
    <source>
        <dbReference type="SAM" id="MobiDB-lite"/>
    </source>
</evidence>
<feature type="signal peptide" evidence="10">
    <location>
        <begin position="1"/>
        <end position="16"/>
    </location>
</feature>
<reference evidence="13" key="1">
    <citation type="journal article" date="2019" name="Int. J. Syst. Evol. Microbiol.">
        <title>The Global Catalogue of Microorganisms (GCM) 10K type strain sequencing project: providing services to taxonomists for standard genome sequencing and annotation.</title>
        <authorList>
            <consortium name="The Broad Institute Genomics Platform"/>
            <consortium name="The Broad Institute Genome Sequencing Center for Infectious Disease"/>
            <person name="Wu L."/>
            <person name="Ma J."/>
        </authorList>
    </citation>
    <scope>NUCLEOTIDE SEQUENCE [LARGE SCALE GENOMIC DNA]</scope>
    <source>
        <strain evidence="13">KLKA75</strain>
    </source>
</reference>
<dbReference type="Pfam" id="PF02518">
    <property type="entry name" value="HATPase_c"/>
    <property type="match status" value="1"/>
</dbReference>
<evidence type="ECO:0000259" key="11">
    <source>
        <dbReference type="PROSITE" id="PS50109"/>
    </source>
</evidence>